<feature type="domain" description="HTH tetR-type" evidence="5">
    <location>
        <begin position="10"/>
        <end position="70"/>
    </location>
</feature>
<dbReference type="PANTHER" id="PTHR30055">
    <property type="entry name" value="HTH-TYPE TRANSCRIPTIONAL REGULATOR RUTR"/>
    <property type="match status" value="1"/>
</dbReference>
<dbReference type="Gene3D" id="1.10.10.60">
    <property type="entry name" value="Homeodomain-like"/>
    <property type="match status" value="1"/>
</dbReference>
<dbReference type="InterPro" id="IPR050109">
    <property type="entry name" value="HTH-type_TetR-like_transc_reg"/>
</dbReference>
<keyword evidence="3" id="KW-0804">Transcription</keyword>
<organism evidence="6 7">
    <name type="scientific">Streptomyces olivaceiscleroticus</name>
    <dbReference type="NCBI Taxonomy" id="68245"/>
    <lineage>
        <taxon>Bacteria</taxon>
        <taxon>Bacillati</taxon>
        <taxon>Actinomycetota</taxon>
        <taxon>Actinomycetes</taxon>
        <taxon>Kitasatosporales</taxon>
        <taxon>Streptomycetaceae</taxon>
        <taxon>Streptomyces</taxon>
    </lineage>
</organism>
<evidence type="ECO:0000313" key="6">
    <source>
        <dbReference type="EMBL" id="GAA0451723.1"/>
    </source>
</evidence>
<keyword evidence="1" id="KW-0805">Transcription regulation</keyword>
<dbReference type="PANTHER" id="PTHR30055:SF234">
    <property type="entry name" value="HTH-TYPE TRANSCRIPTIONAL REGULATOR BETI"/>
    <property type="match status" value="1"/>
</dbReference>
<dbReference type="EMBL" id="BAAABY010000009">
    <property type="protein sequence ID" value="GAA0451723.1"/>
    <property type="molecule type" value="Genomic_DNA"/>
</dbReference>
<comment type="caution">
    <text evidence="6">The sequence shown here is derived from an EMBL/GenBank/DDBJ whole genome shotgun (WGS) entry which is preliminary data.</text>
</comment>
<dbReference type="InterPro" id="IPR001647">
    <property type="entry name" value="HTH_TetR"/>
</dbReference>
<dbReference type="PRINTS" id="PR00455">
    <property type="entry name" value="HTHTETR"/>
</dbReference>
<evidence type="ECO:0000256" key="4">
    <source>
        <dbReference type="PROSITE-ProRule" id="PRU00335"/>
    </source>
</evidence>
<sequence length="220" mass="23905">MANKGDRGGSKTRARIAQIATDLFLERGFDDVTIAEIAREAGVSRVTVFSHFDRKEDLLLDRIPSALETIRNALRTRPDELSVTEQMLRLAIAMAEERHPLSGLAEGIAPFVRVVRDAPTLIARLREFAYEAEAAIAAELDADPRFTGDAPLTAALIITCYRTVTVATVRQLVATGGTSLDALAAQHMIRLEQAFRALQHGIDPPTAHAQGRVANPEEAA</sequence>
<dbReference type="SUPFAM" id="SSF46689">
    <property type="entry name" value="Homeodomain-like"/>
    <property type="match status" value="1"/>
</dbReference>
<dbReference type="RefSeq" id="WP_346093916.1">
    <property type="nucleotide sequence ID" value="NZ_BAAABY010000009.1"/>
</dbReference>
<keyword evidence="2 4" id="KW-0238">DNA-binding</keyword>
<evidence type="ECO:0000256" key="1">
    <source>
        <dbReference type="ARBA" id="ARBA00023015"/>
    </source>
</evidence>
<keyword evidence="7" id="KW-1185">Reference proteome</keyword>
<protein>
    <recommendedName>
        <fullName evidence="5">HTH tetR-type domain-containing protein</fullName>
    </recommendedName>
</protein>
<dbReference type="Gene3D" id="1.10.357.10">
    <property type="entry name" value="Tetracycline Repressor, domain 2"/>
    <property type="match status" value="1"/>
</dbReference>
<evidence type="ECO:0000259" key="5">
    <source>
        <dbReference type="PROSITE" id="PS50977"/>
    </source>
</evidence>
<proteinExistence type="predicted"/>
<evidence type="ECO:0000313" key="7">
    <source>
        <dbReference type="Proteomes" id="UP001500909"/>
    </source>
</evidence>
<gene>
    <name evidence="6" type="ORF">GCM10010361_14760</name>
</gene>
<dbReference type="InterPro" id="IPR009057">
    <property type="entry name" value="Homeodomain-like_sf"/>
</dbReference>
<evidence type="ECO:0000256" key="2">
    <source>
        <dbReference type="ARBA" id="ARBA00023125"/>
    </source>
</evidence>
<feature type="DNA-binding region" description="H-T-H motif" evidence="4">
    <location>
        <begin position="33"/>
        <end position="52"/>
    </location>
</feature>
<accession>A0ABN0ZLB0</accession>
<name>A0ABN0ZLB0_9ACTN</name>
<dbReference type="PROSITE" id="PS50977">
    <property type="entry name" value="HTH_TETR_2"/>
    <property type="match status" value="1"/>
</dbReference>
<dbReference type="Pfam" id="PF00440">
    <property type="entry name" value="TetR_N"/>
    <property type="match status" value="1"/>
</dbReference>
<evidence type="ECO:0000256" key="3">
    <source>
        <dbReference type="ARBA" id="ARBA00023163"/>
    </source>
</evidence>
<dbReference type="Proteomes" id="UP001500909">
    <property type="component" value="Unassembled WGS sequence"/>
</dbReference>
<reference evidence="6 7" key="1">
    <citation type="journal article" date="2019" name="Int. J. Syst. Evol. Microbiol.">
        <title>The Global Catalogue of Microorganisms (GCM) 10K type strain sequencing project: providing services to taxonomists for standard genome sequencing and annotation.</title>
        <authorList>
            <consortium name="The Broad Institute Genomics Platform"/>
            <consortium name="The Broad Institute Genome Sequencing Center for Infectious Disease"/>
            <person name="Wu L."/>
            <person name="Ma J."/>
        </authorList>
    </citation>
    <scope>NUCLEOTIDE SEQUENCE [LARGE SCALE GENOMIC DNA]</scope>
    <source>
        <strain evidence="6 7">JCM 4805</strain>
    </source>
</reference>